<sequence length="477" mass="52803">MAPLETTERDEVSDEDLDEKDPFRELGAAQDTYPLANAPCLLVGFRWDTATTNAVCDLDAVMVFFDDDAKSLALVDCVQDTYSNVAALIDDSVYNMEGGLEEDLEKMMLDLTRVDPRVSTIVAGVRSLSMTFQAHAVSSIKCVCASLRFRRFSNEGGAVDLTPAWHQRVVSSTRIFGVQHDTHHDQQALPQMKNKFFAEGHSRGLRRHPFVHAVFMHLYQTTKGLHVKADAARVVAMLDELFDQIDINGNDYVDWEEFTSFCIELGVISGKGTNNAAFQPDDFIIEYQPVSLPGAGGSGGGSGCVGGGSDGGEDEATLRSGSMIRSAESGHGPGVAFMTYVPELKQAYYAEKGSNILKALDSIGKPNHQHEFLDPYFVEGQHVAVHTVAYIPGRYLVVFCSDHSVNLMKEVKNRRGCTHGYHSEAKVMHQLMHRKLMWEPCFQKLISVGSDNYLYEWEASTPAFFVIWIVQYGNMAG</sequence>
<evidence type="ECO:0000256" key="2">
    <source>
        <dbReference type="SAM" id="MobiDB-lite"/>
    </source>
</evidence>
<feature type="compositionally biased region" description="Basic and acidic residues" evidence="2">
    <location>
        <begin position="1"/>
        <end position="10"/>
    </location>
</feature>
<protein>
    <recommendedName>
        <fullName evidence="3">EF-hand domain-containing protein</fullName>
    </recommendedName>
</protein>
<feature type="domain" description="EF-hand" evidence="3">
    <location>
        <begin position="233"/>
        <end position="268"/>
    </location>
</feature>
<keyword evidence="1" id="KW-0106">Calcium</keyword>
<dbReference type="GO" id="GO:0005509">
    <property type="term" value="F:calcium ion binding"/>
    <property type="evidence" value="ECO:0007669"/>
    <property type="project" value="InterPro"/>
</dbReference>
<dbReference type="PROSITE" id="PS00018">
    <property type="entry name" value="EF_HAND_1"/>
    <property type="match status" value="1"/>
</dbReference>
<keyword evidence="5" id="KW-1185">Reference proteome</keyword>
<accession>D7FLH5</accession>
<evidence type="ECO:0000259" key="3">
    <source>
        <dbReference type="PROSITE" id="PS50222"/>
    </source>
</evidence>
<gene>
    <name evidence="4" type="ORF">Esi_0016_0029</name>
</gene>
<name>D7FLH5_ECTSI</name>
<dbReference type="PROSITE" id="PS50222">
    <property type="entry name" value="EF_HAND_2"/>
    <property type="match status" value="1"/>
</dbReference>
<proteinExistence type="predicted"/>
<dbReference type="InterPro" id="IPR002048">
    <property type="entry name" value="EF_hand_dom"/>
</dbReference>
<dbReference type="EMBL" id="FN648143">
    <property type="protein sequence ID" value="CBJ25791.1"/>
    <property type="molecule type" value="Genomic_DNA"/>
</dbReference>
<organism evidence="4 5">
    <name type="scientific">Ectocarpus siliculosus</name>
    <name type="common">Brown alga</name>
    <name type="synonym">Conferva siliculosa</name>
    <dbReference type="NCBI Taxonomy" id="2880"/>
    <lineage>
        <taxon>Eukaryota</taxon>
        <taxon>Sar</taxon>
        <taxon>Stramenopiles</taxon>
        <taxon>Ochrophyta</taxon>
        <taxon>PX clade</taxon>
        <taxon>Phaeophyceae</taxon>
        <taxon>Ectocarpales</taxon>
        <taxon>Ectocarpaceae</taxon>
        <taxon>Ectocarpus</taxon>
    </lineage>
</organism>
<dbReference type="Proteomes" id="UP000002630">
    <property type="component" value="Linkage Group LG12"/>
</dbReference>
<dbReference type="Gene3D" id="2.60.60.30">
    <property type="entry name" value="sav2460 like domains"/>
    <property type="match status" value="1"/>
</dbReference>
<dbReference type="InterPro" id="IPR011992">
    <property type="entry name" value="EF-hand-dom_pair"/>
</dbReference>
<evidence type="ECO:0000313" key="5">
    <source>
        <dbReference type="Proteomes" id="UP000002630"/>
    </source>
</evidence>
<dbReference type="EMBL" id="FN649737">
    <property type="protein sequence ID" value="CBJ25791.1"/>
    <property type="molecule type" value="Genomic_DNA"/>
</dbReference>
<dbReference type="STRING" id="2880.D7FLH5"/>
<dbReference type="InParanoid" id="D7FLH5"/>
<dbReference type="AlphaFoldDB" id="D7FLH5"/>
<dbReference type="OrthoDB" id="189968at2759"/>
<reference evidence="4 5" key="1">
    <citation type="journal article" date="2010" name="Nature">
        <title>The Ectocarpus genome and the independent evolution of multicellularity in brown algae.</title>
        <authorList>
            <person name="Cock J.M."/>
            <person name="Sterck L."/>
            <person name="Rouze P."/>
            <person name="Scornet D."/>
            <person name="Allen A.E."/>
            <person name="Amoutzias G."/>
            <person name="Anthouard V."/>
            <person name="Artiguenave F."/>
            <person name="Aury J.M."/>
            <person name="Badger J.H."/>
            <person name="Beszteri B."/>
            <person name="Billiau K."/>
            <person name="Bonnet E."/>
            <person name="Bothwell J.H."/>
            <person name="Bowler C."/>
            <person name="Boyen C."/>
            <person name="Brownlee C."/>
            <person name="Carrano C.J."/>
            <person name="Charrier B."/>
            <person name="Cho G.Y."/>
            <person name="Coelho S.M."/>
            <person name="Collen J."/>
            <person name="Corre E."/>
            <person name="Da Silva C."/>
            <person name="Delage L."/>
            <person name="Delaroque N."/>
            <person name="Dittami S.M."/>
            <person name="Doulbeau S."/>
            <person name="Elias M."/>
            <person name="Farnham G."/>
            <person name="Gachon C.M."/>
            <person name="Gschloessl B."/>
            <person name="Heesch S."/>
            <person name="Jabbari K."/>
            <person name="Jubin C."/>
            <person name="Kawai H."/>
            <person name="Kimura K."/>
            <person name="Kloareg B."/>
            <person name="Kupper F.C."/>
            <person name="Lang D."/>
            <person name="Le Bail A."/>
            <person name="Leblanc C."/>
            <person name="Lerouge P."/>
            <person name="Lohr M."/>
            <person name="Lopez P.J."/>
            <person name="Martens C."/>
            <person name="Maumus F."/>
            <person name="Michel G."/>
            <person name="Miranda-Saavedra D."/>
            <person name="Morales J."/>
            <person name="Moreau H."/>
            <person name="Motomura T."/>
            <person name="Nagasato C."/>
            <person name="Napoli C.A."/>
            <person name="Nelson D.R."/>
            <person name="Nyvall-Collen P."/>
            <person name="Peters A.F."/>
            <person name="Pommier C."/>
            <person name="Potin P."/>
            <person name="Poulain J."/>
            <person name="Quesneville H."/>
            <person name="Read B."/>
            <person name="Rensing S.A."/>
            <person name="Ritter A."/>
            <person name="Rousvoal S."/>
            <person name="Samanta M."/>
            <person name="Samson G."/>
            <person name="Schroeder D.C."/>
            <person name="Segurens B."/>
            <person name="Strittmatter M."/>
            <person name="Tonon T."/>
            <person name="Tregear J.W."/>
            <person name="Valentin K."/>
            <person name="von Dassow P."/>
            <person name="Yamagishi T."/>
            <person name="Van de Peer Y."/>
            <person name="Wincker P."/>
        </authorList>
    </citation>
    <scope>NUCLEOTIDE SEQUENCE [LARGE SCALE GENOMIC DNA]</scope>
    <source>
        <strain evidence="5">Ec32 / CCAP1310/4</strain>
    </source>
</reference>
<dbReference type="InterPro" id="IPR018247">
    <property type="entry name" value="EF_Hand_1_Ca_BS"/>
</dbReference>
<feature type="region of interest" description="Disordered" evidence="2">
    <location>
        <begin position="1"/>
        <end position="24"/>
    </location>
</feature>
<evidence type="ECO:0000256" key="1">
    <source>
        <dbReference type="ARBA" id="ARBA00022837"/>
    </source>
</evidence>
<evidence type="ECO:0000313" key="4">
    <source>
        <dbReference type="EMBL" id="CBJ25791.1"/>
    </source>
</evidence>
<dbReference type="SUPFAM" id="SSF47473">
    <property type="entry name" value="EF-hand"/>
    <property type="match status" value="1"/>
</dbReference>
<dbReference type="Gene3D" id="1.10.238.10">
    <property type="entry name" value="EF-hand"/>
    <property type="match status" value="1"/>
</dbReference>